<dbReference type="STRING" id="1297617.IB211_01296"/>
<reference evidence="2" key="2">
    <citation type="submission" date="2015-04" db="EMBL/GenBank/DDBJ databases">
        <title>A butyrogenic pathway from the amino acid lysine in a human gut commensal.</title>
        <authorList>
            <person name="de Vos W.M."/>
            <person name="Bui N.T.P."/>
            <person name="Plugge C.M."/>
            <person name="Ritari J."/>
        </authorList>
    </citation>
    <scope>NUCLEOTIDE SEQUENCE [LARGE SCALE GENOMIC DNA]</scope>
    <source>
        <strain evidence="2">AF211</strain>
    </source>
</reference>
<evidence type="ECO:0000313" key="2">
    <source>
        <dbReference type="Proteomes" id="UP000064844"/>
    </source>
</evidence>
<dbReference type="Proteomes" id="UP000064844">
    <property type="component" value="Chromosome"/>
</dbReference>
<organism evidence="1 2">
    <name type="scientific">Intestinimonas butyriciproducens</name>
    <dbReference type="NCBI Taxonomy" id="1297617"/>
    <lineage>
        <taxon>Bacteria</taxon>
        <taxon>Bacillati</taxon>
        <taxon>Bacillota</taxon>
        <taxon>Clostridia</taxon>
        <taxon>Eubacteriales</taxon>
        <taxon>Intestinimonas</taxon>
    </lineage>
</organism>
<reference evidence="1 2" key="1">
    <citation type="journal article" date="2015" name="Nat. Commun.">
        <title>Production of butyrate from lysine and the Amadori product fructoselysine by a human gut commensal.</title>
        <authorList>
            <person name="Bui T.P."/>
            <person name="Ritari J."/>
            <person name="Boeren S."/>
            <person name="de Waard P."/>
            <person name="Plugge C.M."/>
            <person name="de Vos W.M."/>
        </authorList>
    </citation>
    <scope>NUCLEOTIDE SEQUENCE [LARGE SCALE GENOMIC DNA]</scope>
    <source>
        <strain evidence="1 2">AF211</strain>
    </source>
</reference>
<proteinExistence type="predicted"/>
<accession>A0A0S2W302</accession>
<keyword evidence="2" id="KW-1185">Reference proteome</keyword>
<gene>
    <name evidence="1" type="ORF">IB211_01296</name>
</gene>
<name>A0A0S2W302_9FIRM</name>
<dbReference type="AlphaFoldDB" id="A0A0S2W302"/>
<dbReference type="KEGG" id="ibu:IB211_01296"/>
<protein>
    <submittedName>
        <fullName evidence="1">Uncharacterized protein</fullName>
    </submittedName>
</protein>
<dbReference type="EMBL" id="CP011307">
    <property type="protein sequence ID" value="ALP93689.1"/>
    <property type="molecule type" value="Genomic_DNA"/>
</dbReference>
<sequence>MNRILFVCHGSILKKSEKACKINDFTMGKGIYYTTTTPFLKEP</sequence>
<evidence type="ECO:0000313" key="1">
    <source>
        <dbReference type="EMBL" id="ALP93689.1"/>
    </source>
</evidence>